<dbReference type="Proteomes" id="UP000295632">
    <property type="component" value="Unassembled WGS sequence"/>
</dbReference>
<feature type="domain" description="HTH gntR-type" evidence="4">
    <location>
        <begin position="12"/>
        <end position="79"/>
    </location>
</feature>
<dbReference type="InterPro" id="IPR011711">
    <property type="entry name" value="GntR_C"/>
</dbReference>
<evidence type="ECO:0000256" key="3">
    <source>
        <dbReference type="ARBA" id="ARBA00023163"/>
    </source>
</evidence>
<dbReference type="InterPro" id="IPR008920">
    <property type="entry name" value="TF_FadR/GntR_C"/>
</dbReference>
<evidence type="ECO:0000256" key="2">
    <source>
        <dbReference type="ARBA" id="ARBA00023125"/>
    </source>
</evidence>
<dbReference type="InterPro" id="IPR000524">
    <property type="entry name" value="Tscrpt_reg_HTH_GntR"/>
</dbReference>
<accession>A0A4R6UCY7</accession>
<dbReference type="RefSeq" id="WP_133578469.1">
    <property type="nucleotide sequence ID" value="NZ_SNYJ01000001.1"/>
</dbReference>
<organism evidence="5 6">
    <name type="scientific">Aureibacillus halotolerans</name>
    <dbReference type="NCBI Taxonomy" id="1508390"/>
    <lineage>
        <taxon>Bacteria</taxon>
        <taxon>Bacillati</taxon>
        <taxon>Bacillota</taxon>
        <taxon>Bacilli</taxon>
        <taxon>Bacillales</taxon>
        <taxon>Bacillaceae</taxon>
        <taxon>Aureibacillus</taxon>
    </lineage>
</organism>
<dbReference type="Gene3D" id="1.20.120.530">
    <property type="entry name" value="GntR ligand-binding domain-like"/>
    <property type="match status" value="1"/>
</dbReference>
<dbReference type="Pfam" id="PF00392">
    <property type="entry name" value="GntR"/>
    <property type="match status" value="1"/>
</dbReference>
<dbReference type="Gene3D" id="1.10.10.10">
    <property type="entry name" value="Winged helix-like DNA-binding domain superfamily/Winged helix DNA-binding domain"/>
    <property type="match status" value="1"/>
</dbReference>
<dbReference type="Pfam" id="PF07729">
    <property type="entry name" value="FCD"/>
    <property type="match status" value="1"/>
</dbReference>
<dbReference type="AlphaFoldDB" id="A0A4R6UCY7"/>
<dbReference type="SMART" id="SM00895">
    <property type="entry name" value="FCD"/>
    <property type="match status" value="1"/>
</dbReference>
<name>A0A4R6UCY7_9BACI</name>
<keyword evidence="3" id="KW-0804">Transcription</keyword>
<evidence type="ECO:0000259" key="4">
    <source>
        <dbReference type="PROSITE" id="PS50949"/>
    </source>
</evidence>
<gene>
    <name evidence="5" type="ORF">EV213_10153</name>
</gene>
<protein>
    <submittedName>
        <fullName evidence="5">GntR family transcriptional regulator</fullName>
    </submittedName>
</protein>
<evidence type="ECO:0000313" key="6">
    <source>
        <dbReference type="Proteomes" id="UP000295632"/>
    </source>
</evidence>
<keyword evidence="6" id="KW-1185">Reference proteome</keyword>
<dbReference type="CDD" id="cd07377">
    <property type="entry name" value="WHTH_GntR"/>
    <property type="match status" value="1"/>
</dbReference>
<dbReference type="SMART" id="SM00345">
    <property type="entry name" value="HTH_GNTR"/>
    <property type="match status" value="1"/>
</dbReference>
<dbReference type="PANTHER" id="PTHR43537:SF6">
    <property type="entry name" value="HTH-TYPE TRANSCRIPTIONAL REPRESSOR RSPR"/>
    <property type="match status" value="1"/>
</dbReference>
<dbReference type="OrthoDB" id="574518at2"/>
<dbReference type="GO" id="GO:0003700">
    <property type="term" value="F:DNA-binding transcription factor activity"/>
    <property type="evidence" value="ECO:0007669"/>
    <property type="project" value="InterPro"/>
</dbReference>
<proteinExistence type="predicted"/>
<evidence type="ECO:0000313" key="5">
    <source>
        <dbReference type="EMBL" id="TDQ42625.1"/>
    </source>
</evidence>
<comment type="caution">
    <text evidence="5">The sequence shown here is derived from an EMBL/GenBank/DDBJ whole genome shotgun (WGS) entry which is preliminary data.</text>
</comment>
<dbReference type="InterPro" id="IPR036388">
    <property type="entry name" value="WH-like_DNA-bd_sf"/>
</dbReference>
<keyword evidence="2" id="KW-0238">DNA-binding</keyword>
<dbReference type="InterPro" id="IPR036390">
    <property type="entry name" value="WH_DNA-bd_sf"/>
</dbReference>
<dbReference type="SUPFAM" id="SSF46785">
    <property type="entry name" value="Winged helix' DNA-binding domain"/>
    <property type="match status" value="1"/>
</dbReference>
<keyword evidence="1" id="KW-0805">Transcription regulation</keyword>
<evidence type="ECO:0000256" key="1">
    <source>
        <dbReference type="ARBA" id="ARBA00023015"/>
    </source>
</evidence>
<dbReference type="PANTHER" id="PTHR43537">
    <property type="entry name" value="TRANSCRIPTIONAL REGULATOR, GNTR FAMILY"/>
    <property type="match status" value="1"/>
</dbReference>
<sequence>MKFTSVDGQPKKSIGEFTYDTLKNKILTLELRPGQKISENEIARKLDVSRAPVRDSFVKLAQEKLLDIYPQSGTVVSLIQLDYVEEGRFVREHIERAIVKQACEVLSEDHLFQLESNLMMQELCEKKGNHSKLFELDNEFHKLLFYGCGKIRTWEMMEFMNSHFNRLRQLRVFSTLEWSEIIAQHKHIYELIKQKLPDQADQRMSDHLRLVFFEKDCLVARFPDYFKL</sequence>
<reference evidence="5 6" key="1">
    <citation type="submission" date="2019-03" db="EMBL/GenBank/DDBJ databases">
        <title>Genomic Encyclopedia of Type Strains, Phase IV (KMG-IV): sequencing the most valuable type-strain genomes for metagenomic binning, comparative biology and taxonomic classification.</title>
        <authorList>
            <person name="Goeker M."/>
        </authorList>
    </citation>
    <scope>NUCLEOTIDE SEQUENCE [LARGE SCALE GENOMIC DNA]</scope>
    <source>
        <strain evidence="5 6">DSM 28697</strain>
    </source>
</reference>
<dbReference type="SUPFAM" id="SSF48008">
    <property type="entry name" value="GntR ligand-binding domain-like"/>
    <property type="match status" value="1"/>
</dbReference>
<dbReference type="GO" id="GO:0003677">
    <property type="term" value="F:DNA binding"/>
    <property type="evidence" value="ECO:0007669"/>
    <property type="project" value="UniProtKB-KW"/>
</dbReference>
<dbReference type="PROSITE" id="PS50949">
    <property type="entry name" value="HTH_GNTR"/>
    <property type="match status" value="1"/>
</dbReference>
<dbReference type="EMBL" id="SNYJ01000001">
    <property type="protein sequence ID" value="TDQ42625.1"/>
    <property type="molecule type" value="Genomic_DNA"/>
</dbReference>